<evidence type="ECO:0000313" key="2">
    <source>
        <dbReference type="EMBL" id="CAF1315793.1"/>
    </source>
</evidence>
<feature type="compositionally biased region" description="Polar residues" evidence="1">
    <location>
        <begin position="46"/>
        <end position="57"/>
    </location>
</feature>
<name>A0A815EJX1_9BILA</name>
<dbReference type="OrthoDB" id="10026089at2759"/>
<gene>
    <name evidence="2" type="ORF">KQP761_LOCUS5486</name>
</gene>
<accession>A0A815EJX1</accession>
<dbReference type="AlphaFoldDB" id="A0A815EJX1"/>
<dbReference type="Proteomes" id="UP000663834">
    <property type="component" value="Unassembled WGS sequence"/>
</dbReference>
<comment type="caution">
    <text evidence="2">The sequence shown here is derived from an EMBL/GenBank/DDBJ whole genome shotgun (WGS) entry which is preliminary data.</text>
</comment>
<feature type="region of interest" description="Disordered" evidence="1">
    <location>
        <begin position="30"/>
        <end position="57"/>
    </location>
</feature>
<protein>
    <recommendedName>
        <fullName evidence="4">DUF155 domain-containing protein</fullName>
    </recommendedName>
</protein>
<proteinExistence type="predicted"/>
<evidence type="ECO:0000313" key="3">
    <source>
        <dbReference type="Proteomes" id="UP000663834"/>
    </source>
</evidence>
<organism evidence="2 3">
    <name type="scientific">Rotaria magnacalcarata</name>
    <dbReference type="NCBI Taxonomy" id="392030"/>
    <lineage>
        <taxon>Eukaryota</taxon>
        <taxon>Metazoa</taxon>
        <taxon>Spiralia</taxon>
        <taxon>Gnathifera</taxon>
        <taxon>Rotifera</taxon>
        <taxon>Eurotatoria</taxon>
        <taxon>Bdelloidea</taxon>
        <taxon>Philodinida</taxon>
        <taxon>Philodinidae</taxon>
        <taxon>Rotaria</taxon>
    </lineage>
</organism>
<reference evidence="2" key="1">
    <citation type="submission" date="2021-02" db="EMBL/GenBank/DDBJ databases">
        <authorList>
            <person name="Nowell W R."/>
        </authorList>
    </citation>
    <scope>NUCLEOTIDE SEQUENCE</scope>
</reference>
<dbReference type="EMBL" id="CAJNOW010001428">
    <property type="protein sequence ID" value="CAF1315793.1"/>
    <property type="molecule type" value="Genomic_DNA"/>
</dbReference>
<sequence length="177" mass="20239">MFLRIIRSFDKIISLQGIKFSRFASHASPASSEVRSSCPPAPGHSCNRSNSKQVMPTTEVSSSMKLPVLKRLPRKKPAWKESNFANQYEGQYFSLTAYATADWYDLNQLKQRLTSLSKPFQLVHISDLIENVLCIQIHRDGTKKSEAFIFDDGAVIFWNVKHDDEKIILKEVTRTFV</sequence>
<evidence type="ECO:0000256" key="1">
    <source>
        <dbReference type="SAM" id="MobiDB-lite"/>
    </source>
</evidence>
<evidence type="ECO:0008006" key="4">
    <source>
        <dbReference type="Google" id="ProtNLM"/>
    </source>
</evidence>